<dbReference type="InterPro" id="IPR036640">
    <property type="entry name" value="ABC1_TM_sf"/>
</dbReference>
<dbReference type="SUPFAM" id="SSF52540">
    <property type="entry name" value="P-loop containing nucleoside triphosphate hydrolases"/>
    <property type="match status" value="2"/>
</dbReference>
<dbReference type="SMART" id="SM00382">
    <property type="entry name" value="AAA"/>
    <property type="match status" value="2"/>
</dbReference>
<evidence type="ECO:0000313" key="12">
    <source>
        <dbReference type="EMBL" id="OQE17840.1"/>
    </source>
</evidence>
<feature type="region of interest" description="Disordered" evidence="8">
    <location>
        <begin position="148"/>
        <end position="172"/>
    </location>
</feature>
<comment type="subcellular location">
    <subcellularLocation>
        <location evidence="1">Membrane</location>
        <topology evidence="1">Multi-pass membrane protein</topology>
    </subcellularLocation>
</comment>
<dbReference type="PANTHER" id="PTHR24223:SF464">
    <property type="entry name" value="ABC-TYPE TRANSPORTER CICA"/>
    <property type="match status" value="1"/>
</dbReference>
<evidence type="ECO:0000259" key="11">
    <source>
        <dbReference type="PROSITE" id="PS50929"/>
    </source>
</evidence>
<evidence type="ECO:0000259" key="10">
    <source>
        <dbReference type="PROSITE" id="PS50893"/>
    </source>
</evidence>
<dbReference type="InterPro" id="IPR003439">
    <property type="entry name" value="ABC_transporter-like_ATP-bd"/>
</dbReference>
<dbReference type="CDD" id="cd03244">
    <property type="entry name" value="ABCC_MRP_domain2"/>
    <property type="match status" value="1"/>
</dbReference>
<evidence type="ECO:0000256" key="6">
    <source>
        <dbReference type="ARBA" id="ARBA00022989"/>
    </source>
</evidence>
<keyword evidence="2" id="KW-0813">Transport</keyword>
<dbReference type="EMBL" id="MLKD01000019">
    <property type="protein sequence ID" value="OQE17840.1"/>
    <property type="molecule type" value="Genomic_DNA"/>
</dbReference>
<keyword evidence="13" id="KW-1185">Reference proteome</keyword>
<feature type="region of interest" description="Disordered" evidence="8">
    <location>
        <begin position="1"/>
        <end position="22"/>
    </location>
</feature>
<keyword evidence="7 9" id="KW-0472">Membrane</keyword>
<feature type="transmembrane region" description="Helical" evidence="9">
    <location>
        <begin position="822"/>
        <end position="850"/>
    </location>
</feature>
<dbReference type="Pfam" id="PF00664">
    <property type="entry name" value="ABC_membrane"/>
    <property type="match status" value="2"/>
</dbReference>
<feature type="transmembrane region" description="Helical" evidence="9">
    <location>
        <begin position="310"/>
        <end position="332"/>
    </location>
</feature>
<dbReference type="InterPro" id="IPR011527">
    <property type="entry name" value="ABC1_TM_dom"/>
</dbReference>
<evidence type="ECO:0000256" key="8">
    <source>
        <dbReference type="SAM" id="MobiDB-lite"/>
    </source>
</evidence>
<evidence type="ECO:0000256" key="3">
    <source>
        <dbReference type="ARBA" id="ARBA00022692"/>
    </source>
</evidence>
<keyword evidence="3 9" id="KW-0812">Transmembrane</keyword>
<evidence type="ECO:0000256" key="2">
    <source>
        <dbReference type="ARBA" id="ARBA00022448"/>
    </source>
</evidence>
<dbReference type="Pfam" id="PF00005">
    <property type="entry name" value="ABC_tran"/>
    <property type="match status" value="2"/>
</dbReference>
<comment type="caution">
    <text evidence="12">The sequence shown here is derived from an EMBL/GenBank/DDBJ whole genome shotgun (WGS) entry which is preliminary data.</text>
</comment>
<dbReference type="SUPFAM" id="SSF90123">
    <property type="entry name" value="ABC transporter transmembrane region"/>
    <property type="match status" value="2"/>
</dbReference>
<feature type="region of interest" description="Disordered" evidence="8">
    <location>
        <begin position="996"/>
        <end position="1015"/>
    </location>
</feature>
<keyword evidence="4" id="KW-0547">Nucleotide-binding</keyword>
<feature type="compositionally biased region" description="Basic and acidic residues" evidence="8">
    <location>
        <begin position="162"/>
        <end position="172"/>
    </location>
</feature>
<dbReference type="InterPro" id="IPR003593">
    <property type="entry name" value="AAA+_ATPase"/>
</dbReference>
<dbReference type="PANTHER" id="PTHR24223">
    <property type="entry name" value="ATP-BINDING CASSETTE SUB-FAMILY C"/>
    <property type="match status" value="1"/>
</dbReference>
<feature type="domain" description="ABC transmembrane type-1" evidence="11">
    <location>
        <begin position="178"/>
        <end position="368"/>
    </location>
</feature>
<proteinExistence type="predicted"/>
<feature type="domain" description="ABC transporter" evidence="10">
    <location>
        <begin position="422"/>
        <end position="642"/>
    </location>
</feature>
<evidence type="ECO:0000256" key="1">
    <source>
        <dbReference type="ARBA" id="ARBA00004141"/>
    </source>
</evidence>
<dbReference type="InterPro" id="IPR050173">
    <property type="entry name" value="ABC_transporter_C-like"/>
</dbReference>
<evidence type="ECO:0000256" key="9">
    <source>
        <dbReference type="SAM" id="Phobius"/>
    </source>
</evidence>
<accession>A0A1V6SVP6</accession>
<feature type="domain" description="ABC transmembrane type-1" evidence="11">
    <location>
        <begin position="703"/>
        <end position="980"/>
    </location>
</feature>
<feature type="transmembrane region" description="Helical" evidence="9">
    <location>
        <begin position="228"/>
        <end position="246"/>
    </location>
</feature>
<dbReference type="OrthoDB" id="6500128at2759"/>
<keyword evidence="6 9" id="KW-1133">Transmembrane helix</keyword>
<dbReference type="InterPro" id="IPR017871">
    <property type="entry name" value="ABC_transporter-like_CS"/>
</dbReference>
<gene>
    <name evidence="12" type="ORF">PENSTE_c019G03325</name>
</gene>
<dbReference type="Proteomes" id="UP000191285">
    <property type="component" value="Unassembled WGS sequence"/>
</dbReference>
<dbReference type="FunFam" id="3.40.50.300:FF:000630">
    <property type="entry name" value="ATP-binding cassette (ABC) transporter, putative"/>
    <property type="match status" value="1"/>
</dbReference>
<dbReference type="FunFam" id="3.40.50.300:FF:000997">
    <property type="entry name" value="Multidrug resistance-associated protein 1"/>
    <property type="match status" value="1"/>
</dbReference>
<feature type="compositionally biased region" description="Basic and acidic residues" evidence="8">
    <location>
        <begin position="8"/>
        <end position="22"/>
    </location>
</feature>
<feature type="transmembrane region" description="Helical" evidence="9">
    <location>
        <begin position="930"/>
        <end position="947"/>
    </location>
</feature>
<dbReference type="GO" id="GO:0016887">
    <property type="term" value="F:ATP hydrolysis activity"/>
    <property type="evidence" value="ECO:0007669"/>
    <property type="project" value="InterPro"/>
</dbReference>
<sequence length="1288" mass="143657">MRKRTGRQHKDPTIPTGKRPEPVREYVQPQFSLFTRFEKLIGNFTFQWMSPLMTRTGSIPAVLPDSGADQINKNMDKMCEHFDVVFRSHVASKTRHPLMRTLGDILWPDIWHSGMFQLLSALLQLLVPFLIKYLISCTIMAHDSFDQREDSAPSSNSIIPHGDAKESHKEISRIGNDDEWTNARLYTLITSEVTRVQNGWEMLHYVWTAPISIGVATLSLKANIGNSAVWGCTIVVLGITVITIAMDRVAKSKRLITKLTDQRASMTHDVSKSIHLLKIFGWESKFMERFVDIREQETGRIQIIHRTLTWIRTIWVLLPTFATMGSLIAYSMSSDNFEPMSIFSTLATFNALRPLLNMLPHVIGQVTSALDSSSHVEAFLLKEEPEDYIQSTQTDDCAIRLDRVTLSWLKMPGTGFGNGDNIDQTTMSKTPATTFTLRDLSLIINPGEMLAVTGLTGSGKSSFLEGLAGNMNLIDGTIQMAGKAAFCSQHSWMQNASVRDNILFGREYDAVRYEEVLWACALQSDLEELANGDQTQVGERGAALSGGQKSRISIARAVYARTDILIMDDPFASIDSNVGHHIMNNLLCRILKHQCRIIATHNPSIIRRCDRILILNEGRIRAIGKLDQLVRDGLWGNDSIISASVEESLTLYEPIKNDVGDRVRENIKTPAGKPSTKFIPPAEVSWDGWKAYLGAGGTRLNCLIIVCSTVIGNGMGQICSSWLSYWTSAKSSGLSSKQNAAIYASLSIGQGVFLAYATTSMMARGITASKYLVSRATDRVLRAPVSYFETGSLGIVLQQMAADTTILDTQIFNYIRLFSMKIVTISMVIALTIYHCHYFLLAVGPFVHAFQHVARRYRAMAVNLHRLKLKRRSILYARVNETLTGMSCIRSYGAWSHFKSDIRKDMDAWNEIHLLSSACPRWLTIRLDTVGIALTSLVGILSVVPWFGLSPSISGMLITNILSISQTLPLAMRNFHDMMNSLRVVEGMVYYQKNIPQEGSTSPDKSESESSPLSCEKEVYLPRTGRIEFHNVSMRYRPELPLALQMINLDVRDGERIAIVGRTGAGKSSILSTLLRMTELSDGKITIDGTDISSMRLRDLRSAIAVIPQDVTLFDGTVRSNVDPFHEHDDPDIYSALERVKFVNDQGKSCRDENGRFPDSSGSAINDALDAAVKEGGANISLGNQQKIALARVLLRDAKIVVCDEATSAVDHEMDEHIQQTITQVFQRKTILYITHRVRTTFQCDRVCVIGQGRILEVGSPAQLWSQVDGDFRAMCDQNGMTENDVFR</sequence>
<evidence type="ECO:0000313" key="13">
    <source>
        <dbReference type="Proteomes" id="UP000191285"/>
    </source>
</evidence>
<dbReference type="CDD" id="cd03250">
    <property type="entry name" value="ABCC_MRP_domain1"/>
    <property type="match status" value="1"/>
</dbReference>
<dbReference type="GO" id="GO:0140359">
    <property type="term" value="F:ABC-type transporter activity"/>
    <property type="evidence" value="ECO:0007669"/>
    <property type="project" value="InterPro"/>
</dbReference>
<evidence type="ECO:0000256" key="4">
    <source>
        <dbReference type="ARBA" id="ARBA00022741"/>
    </source>
</evidence>
<feature type="domain" description="ABC transporter" evidence="10">
    <location>
        <begin position="1027"/>
        <end position="1277"/>
    </location>
</feature>
<dbReference type="InterPro" id="IPR027417">
    <property type="entry name" value="P-loop_NTPase"/>
</dbReference>
<dbReference type="GO" id="GO:0016020">
    <property type="term" value="C:membrane"/>
    <property type="evidence" value="ECO:0007669"/>
    <property type="project" value="UniProtKB-SubCell"/>
</dbReference>
<dbReference type="GO" id="GO:0005524">
    <property type="term" value="F:ATP binding"/>
    <property type="evidence" value="ECO:0007669"/>
    <property type="project" value="UniProtKB-KW"/>
</dbReference>
<dbReference type="PROSITE" id="PS00211">
    <property type="entry name" value="ABC_TRANSPORTER_1"/>
    <property type="match status" value="2"/>
</dbReference>
<name>A0A1V6SVP6_9EURO</name>
<evidence type="ECO:0008006" key="14">
    <source>
        <dbReference type="Google" id="ProtNLM"/>
    </source>
</evidence>
<evidence type="ECO:0000256" key="7">
    <source>
        <dbReference type="ARBA" id="ARBA00023136"/>
    </source>
</evidence>
<organism evidence="12 13">
    <name type="scientific">Penicillium steckii</name>
    <dbReference type="NCBI Taxonomy" id="303698"/>
    <lineage>
        <taxon>Eukaryota</taxon>
        <taxon>Fungi</taxon>
        <taxon>Dikarya</taxon>
        <taxon>Ascomycota</taxon>
        <taxon>Pezizomycotina</taxon>
        <taxon>Eurotiomycetes</taxon>
        <taxon>Eurotiomycetidae</taxon>
        <taxon>Eurotiales</taxon>
        <taxon>Aspergillaceae</taxon>
        <taxon>Penicillium</taxon>
    </lineage>
</organism>
<dbReference type="PROSITE" id="PS50929">
    <property type="entry name" value="ABC_TM1F"/>
    <property type="match status" value="2"/>
</dbReference>
<dbReference type="STRING" id="303698.A0A1V6SVP6"/>
<dbReference type="Gene3D" id="3.40.50.300">
    <property type="entry name" value="P-loop containing nucleotide triphosphate hydrolases"/>
    <property type="match status" value="2"/>
</dbReference>
<reference evidence="13" key="1">
    <citation type="journal article" date="2017" name="Nat. Microbiol.">
        <title>Global analysis of biosynthetic gene clusters reveals vast potential of secondary metabolite production in Penicillium species.</title>
        <authorList>
            <person name="Nielsen J.C."/>
            <person name="Grijseels S."/>
            <person name="Prigent S."/>
            <person name="Ji B."/>
            <person name="Dainat J."/>
            <person name="Nielsen K.F."/>
            <person name="Frisvad J.C."/>
            <person name="Workman M."/>
            <person name="Nielsen J."/>
        </authorList>
    </citation>
    <scope>NUCLEOTIDE SEQUENCE [LARGE SCALE GENOMIC DNA]</scope>
    <source>
        <strain evidence="13">IBT 24891</strain>
    </source>
</reference>
<protein>
    <recommendedName>
        <fullName evidence="14">ABC transporter</fullName>
    </recommendedName>
</protein>
<dbReference type="PROSITE" id="PS50893">
    <property type="entry name" value="ABC_TRANSPORTER_2"/>
    <property type="match status" value="2"/>
</dbReference>
<evidence type="ECO:0000256" key="5">
    <source>
        <dbReference type="ARBA" id="ARBA00022840"/>
    </source>
</evidence>
<keyword evidence="5" id="KW-0067">ATP-binding</keyword>
<dbReference type="Gene3D" id="1.20.1560.10">
    <property type="entry name" value="ABC transporter type 1, transmembrane domain"/>
    <property type="match status" value="2"/>
</dbReference>